<dbReference type="InterPro" id="IPR036366">
    <property type="entry name" value="PGBDSf"/>
</dbReference>
<evidence type="ECO:0000256" key="3">
    <source>
        <dbReference type="ARBA" id="ARBA00022676"/>
    </source>
</evidence>
<protein>
    <submittedName>
        <fullName evidence="11">ErfK/YbiS/YcfS/YnhG family protein</fullName>
    </submittedName>
</protein>
<keyword evidence="6 9" id="KW-0133">Cell shape</keyword>
<dbReference type="Proteomes" id="UP000001551">
    <property type="component" value="Chromosome"/>
</dbReference>
<evidence type="ECO:0000256" key="1">
    <source>
        <dbReference type="ARBA" id="ARBA00004752"/>
    </source>
</evidence>
<dbReference type="EMBL" id="CP002400">
    <property type="protein sequence ID" value="ADU26948.1"/>
    <property type="molecule type" value="Genomic_DNA"/>
</dbReference>
<dbReference type="SUPFAM" id="SSF141523">
    <property type="entry name" value="L,D-transpeptidase catalytic domain-like"/>
    <property type="match status" value="1"/>
</dbReference>
<dbReference type="InterPro" id="IPR005490">
    <property type="entry name" value="LD_TPept_cat_dom"/>
</dbReference>
<dbReference type="GO" id="GO:0018104">
    <property type="term" value="P:peptidoglycan-protein cross-linking"/>
    <property type="evidence" value="ECO:0007669"/>
    <property type="project" value="TreeGrafter"/>
</dbReference>
<feature type="active site" description="Proton donor/acceptor" evidence="9">
    <location>
        <position position="113"/>
    </location>
</feature>
<dbReference type="InterPro" id="IPR036365">
    <property type="entry name" value="PGBD-like_sf"/>
</dbReference>
<comment type="similarity">
    <text evidence="2">Belongs to the YkuD family.</text>
</comment>
<dbReference type="eggNOG" id="COG3409">
    <property type="taxonomic scope" value="Bacteria"/>
</dbReference>
<dbReference type="Pfam" id="PF01471">
    <property type="entry name" value="PG_binding_1"/>
    <property type="match status" value="1"/>
</dbReference>
<evidence type="ECO:0000259" key="10">
    <source>
        <dbReference type="PROSITE" id="PS52029"/>
    </source>
</evidence>
<dbReference type="Pfam" id="PF03734">
    <property type="entry name" value="YkuD"/>
    <property type="match status" value="1"/>
</dbReference>
<reference evidence="11 12" key="1">
    <citation type="submission" date="2010-12" db="EMBL/GenBank/DDBJ databases">
        <title>Complete sequence of Ethanoligenens harbinense YUAN-3.</title>
        <authorList>
            <person name="Lucas S."/>
            <person name="Copeland A."/>
            <person name="Lapidus A."/>
            <person name="Cheng J.-F."/>
            <person name="Bruce D."/>
            <person name="Goodwin L."/>
            <person name="Pitluck S."/>
            <person name="Chertkov O."/>
            <person name="Misra M."/>
            <person name="Detter J.C."/>
            <person name="Han C."/>
            <person name="Tapia R."/>
            <person name="Land M."/>
            <person name="Hauser L."/>
            <person name="Jeffries C."/>
            <person name="Kyrpides N."/>
            <person name="Ivanova N."/>
            <person name="Mikhailova N."/>
            <person name="Wang A."/>
            <person name="Mouttaki H."/>
            <person name="He Z."/>
            <person name="Zhou J."/>
            <person name="Hemme C.L."/>
            <person name="Woyke T."/>
        </authorList>
    </citation>
    <scope>NUCLEOTIDE SEQUENCE [LARGE SCALE GENOMIC DNA]</scope>
    <source>
        <strain evidence="12">DSM 18485 / JCM 12961 / CGMCC 1.5033 / YUAN-3</strain>
    </source>
</reference>
<dbReference type="UniPathway" id="UPA00219"/>
<gene>
    <name evidence="11" type="ordered locus">Ethha_1411</name>
</gene>
<dbReference type="GO" id="GO:0008360">
    <property type="term" value="P:regulation of cell shape"/>
    <property type="evidence" value="ECO:0007669"/>
    <property type="project" value="UniProtKB-UniRule"/>
</dbReference>
<dbReference type="Gene3D" id="1.10.101.10">
    <property type="entry name" value="PGBD-like superfamily/PGBD"/>
    <property type="match status" value="1"/>
</dbReference>
<evidence type="ECO:0000256" key="5">
    <source>
        <dbReference type="ARBA" id="ARBA00022801"/>
    </source>
</evidence>
<dbReference type="GO" id="GO:0071555">
    <property type="term" value="P:cell wall organization"/>
    <property type="evidence" value="ECO:0007669"/>
    <property type="project" value="UniProtKB-UniRule"/>
</dbReference>
<comment type="pathway">
    <text evidence="1 9">Cell wall biogenesis; peptidoglycan biosynthesis.</text>
</comment>
<dbReference type="GO" id="GO:0016757">
    <property type="term" value="F:glycosyltransferase activity"/>
    <property type="evidence" value="ECO:0007669"/>
    <property type="project" value="UniProtKB-KW"/>
</dbReference>
<evidence type="ECO:0000256" key="6">
    <source>
        <dbReference type="ARBA" id="ARBA00022960"/>
    </source>
</evidence>
<dbReference type="SUPFAM" id="SSF47090">
    <property type="entry name" value="PGBD-like"/>
    <property type="match status" value="1"/>
</dbReference>
<evidence type="ECO:0000256" key="2">
    <source>
        <dbReference type="ARBA" id="ARBA00005992"/>
    </source>
</evidence>
<dbReference type="InterPro" id="IPR050979">
    <property type="entry name" value="LD-transpeptidase"/>
</dbReference>
<dbReference type="STRING" id="663278.Ethha_1411"/>
<keyword evidence="4" id="KW-0808">Transferase</keyword>
<keyword evidence="8 9" id="KW-0961">Cell wall biogenesis/degradation</keyword>
<dbReference type="GO" id="GO:0071972">
    <property type="term" value="F:peptidoglycan L,D-transpeptidase activity"/>
    <property type="evidence" value="ECO:0007669"/>
    <property type="project" value="TreeGrafter"/>
</dbReference>
<dbReference type="PANTHER" id="PTHR30582:SF24">
    <property type="entry name" value="L,D-TRANSPEPTIDASE ERFK_SRFK-RELATED"/>
    <property type="match status" value="1"/>
</dbReference>
<evidence type="ECO:0000256" key="4">
    <source>
        <dbReference type="ARBA" id="ARBA00022679"/>
    </source>
</evidence>
<dbReference type="KEGG" id="eha:Ethha_1411"/>
<dbReference type="PANTHER" id="PTHR30582">
    <property type="entry name" value="L,D-TRANSPEPTIDASE"/>
    <property type="match status" value="1"/>
</dbReference>
<dbReference type="Gene3D" id="2.40.440.10">
    <property type="entry name" value="L,D-transpeptidase catalytic domain-like"/>
    <property type="match status" value="1"/>
</dbReference>
<evidence type="ECO:0000256" key="9">
    <source>
        <dbReference type="PROSITE-ProRule" id="PRU01373"/>
    </source>
</evidence>
<dbReference type="MEROPS" id="C82.003"/>
<name>E6U6Y1_ETHHY</name>
<evidence type="ECO:0000313" key="12">
    <source>
        <dbReference type="Proteomes" id="UP000001551"/>
    </source>
</evidence>
<proteinExistence type="inferred from homology"/>
<keyword evidence="12" id="KW-1185">Reference proteome</keyword>
<keyword evidence="5" id="KW-0378">Hydrolase</keyword>
<feature type="domain" description="L,D-TPase catalytic" evidence="10">
    <location>
        <begin position="45"/>
        <end position="153"/>
    </location>
</feature>
<dbReference type="CDD" id="cd16913">
    <property type="entry name" value="YkuD_like"/>
    <property type="match status" value="1"/>
</dbReference>
<dbReference type="PROSITE" id="PS52029">
    <property type="entry name" value="LD_TPASE"/>
    <property type="match status" value="1"/>
</dbReference>
<accession>E6U6Y1</accession>
<feature type="active site" description="Nucleophile" evidence="9">
    <location>
        <position position="129"/>
    </location>
</feature>
<organism evidence="11 12">
    <name type="scientific">Ethanoligenens harbinense (strain DSM 18485 / JCM 12961 / CGMCC 1.5033 / YUAN-3)</name>
    <dbReference type="NCBI Taxonomy" id="663278"/>
    <lineage>
        <taxon>Bacteria</taxon>
        <taxon>Bacillati</taxon>
        <taxon>Bacillota</taxon>
        <taxon>Clostridia</taxon>
        <taxon>Eubacteriales</taxon>
        <taxon>Oscillospiraceae</taxon>
        <taxon>Ethanoligenens</taxon>
    </lineage>
</organism>
<evidence type="ECO:0000256" key="8">
    <source>
        <dbReference type="ARBA" id="ARBA00023316"/>
    </source>
</evidence>
<dbReference type="HOGENOM" id="CLU_092369_0_0_9"/>
<evidence type="ECO:0000256" key="7">
    <source>
        <dbReference type="ARBA" id="ARBA00022984"/>
    </source>
</evidence>
<dbReference type="InterPro" id="IPR002477">
    <property type="entry name" value="Peptidoglycan-bd-like"/>
</dbReference>
<dbReference type="GO" id="GO:0005576">
    <property type="term" value="C:extracellular region"/>
    <property type="evidence" value="ECO:0007669"/>
    <property type="project" value="TreeGrafter"/>
</dbReference>
<evidence type="ECO:0000313" key="11">
    <source>
        <dbReference type="EMBL" id="ADU26948.1"/>
    </source>
</evidence>
<sequence length="235" mass="25962">MVKRKLENTLIVILCILATVLLLPVVQHAFQANGMRASATSPNPYMILIQVQENRLSLFKNGKLYRSYSCATGKEDTPSPCGTFQINRKARWGEGFGGYFLGLNCPWGNYGIHGTTRPDSVGQPSSHGCFRMYGKDIRALYSLVPCGTTVLIVNGVYGAFGTGFRTIGPGMYGQDVLAVQKRLHDLGYFDGICNGRYDSWGFHQAVLRFEKDRGLPPSDRIASAFYKALGFVLIE</sequence>
<dbReference type="eggNOG" id="COG1376">
    <property type="taxonomic scope" value="Bacteria"/>
</dbReference>
<dbReference type="RefSeq" id="WP_013485303.1">
    <property type="nucleotide sequence ID" value="NC_014828.1"/>
</dbReference>
<dbReference type="InterPro" id="IPR038063">
    <property type="entry name" value="Transpep_catalytic_dom"/>
</dbReference>
<keyword evidence="7 9" id="KW-0573">Peptidoglycan synthesis</keyword>
<keyword evidence="3" id="KW-0328">Glycosyltransferase</keyword>
<dbReference type="AlphaFoldDB" id="E6U6Y1"/>